<evidence type="ECO:0000313" key="2">
    <source>
        <dbReference type="EMBL" id="VEH96601.1"/>
    </source>
</evidence>
<keyword evidence="3" id="KW-1185">Reference proteome</keyword>
<accession>A0A3S4YQE4</accession>
<organism evidence="2 4">
    <name type="scientific">Kaistella antarctica</name>
    <dbReference type="NCBI Taxonomy" id="266748"/>
    <lineage>
        <taxon>Bacteria</taxon>
        <taxon>Pseudomonadati</taxon>
        <taxon>Bacteroidota</taxon>
        <taxon>Flavobacteriia</taxon>
        <taxon>Flavobacteriales</taxon>
        <taxon>Weeksellaceae</taxon>
        <taxon>Chryseobacterium group</taxon>
        <taxon>Kaistella</taxon>
    </lineage>
</organism>
<evidence type="ECO:0000313" key="3">
    <source>
        <dbReference type="Proteomes" id="UP000028349"/>
    </source>
</evidence>
<sequence length="115" mass="12919">MKKSFPLRIFKTLSFALLIFLLVVSSCGVKQSIQQVFNIENSSSSGLKSTSSCQFVSTQISEKSEQVAVKRIDYSIQKVTFLNQISILEADQIGIHKARSVPLYILYQQLRTSLV</sequence>
<dbReference type="Proteomes" id="UP000270036">
    <property type="component" value="Chromosome"/>
</dbReference>
<dbReference type="Proteomes" id="UP000028349">
    <property type="component" value="Unassembled WGS sequence"/>
</dbReference>
<reference evidence="1 3" key="1">
    <citation type="submission" date="2014-07" db="EMBL/GenBank/DDBJ databases">
        <authorList>
            <person name="Pisani N.G."/>
            <person name="Newman J.D."/>
        </authorList>
    </citation>
    <scope>NUCLEOTIDE SEQUENCE [LARGE SCALE GENOMIC DNA]</scope>
    <source>
        <strain evidence="1 3">LMG 24720</strain>
    </source>
</reference>
<gene>
    <name evidence="1" type="ORF">HY04_00485</name>
    <name evidence="2" type="ORF">NCTC13489_00526</name>
</gene>
<reference evidence="2 4" key="2">
    <citation type="submission" date="2018-12" db="EMBL/GenBank/DDBJ databases">
        <authorList>
            <consortium name="Pathogen Informatics"/>
        </authorList>
    </citation>
    <scope>NUCLEOTIDE SEQUENCE [LARGE SCALE GENOMIC DNA]</scope>
    <source>
        <strain evidence="2 4">NCTC13489</strain>
    </source>
</reference>
<dbReference type="KEGG" id="cant:NCTC13489_00526"/>
<name>A0A3S4YQE4_9FLAO</name>
<dbReference type="AlphaFoldDB" id="A0A3S4YQE4"/>
<evidence type="ECO:0000313" key="1">
    <source>
        <dbReference type="EMBL" id="KEY19742.1"/>
    </source>
</evidence>
<dbReference type="RefSeq" id="WP_034716092.1">
    <property type="nucleotide sequence ID" value="NZ_FOIX01000002.1"/>
</dbReference>
<dbReference type="EMBL" id="LR134441">
    <property type="protein sequence ID" value="VEH96601.1"/>
    <property type="molecule type" value="Genomic_DNA"/>
</dbReference>
<dbReference type="EMBL" id="JPEP01000001">
    <property type="protein sequence ID" value="KEY19742.1"/>
    <property type="molecule type" value="Genomic_DNA"/>
</dbReference>
<evidence type="ECO:0000313" key="4">
    <source>
        <dbReference type="Proteomes" id="UP000270036"/>
    </source>
</evidence>
<proteinExistence type="predicted"/>
<dbReference type="STRING" id="266748.HY04_00485"/>
<protein>
    <submittedName>
        <fullName evidence="2">Uncharacterized protein</fullName>
    </submittedName>
</protein>
<dbReference type="PROSITE" id="PS51257">
    <property type="entry name" value="PROKAR_LIPOPROTEIN"/>
    <property type="match status" value="1"/>
</dbReference>